<dbReference type="EMBL" id="KI669504">
    <property type="protein sequence ID" value="OCF33686.1"/>
    <property type="molecule type" value="Genomic_DNA"/>
</dbReference>
<dbReference type="AlphaFoldDB" id="A0A1B9GRN7"/>
<keyword evidence="2" id="KW-0812">Transmembrane</keyword>
<name>A0A1B9GRN7_9TREE</name>
<sequence>MSYASVASHNIPFGEMPQPDQHLREGGHFEGETEATAAVDSKVNVLPAGSDPNHPDIETAPVSQPISVELHPAADPEPSTSEAAPKPLPTPTKSSVDLPESGAEYEKKAKETEKKAKETEKKVESKAKQAEKKVEGAAKDVEKKAEGLAKDAEKKGKELSKKAQNELHKAESALGPYWDKTKDVVLRPGTLGGLMGVVNVGILGTLGYFAYTRKDQPWDRRIVGGAVAGTLALFGAEGYVAESYLQTPEGREEAERAKAEGSKFYLQAKEVILRPQVAGGLVGAVNVAILGALGYFSYKNWNQPWDRRTVSAISVGLLGLSGLEGYAGKVYKDKELPKH</sequence>
<evidence type="ECO:0000313" key="3">
    <source>
        <dbReference type="EMBL" id="OCF33686.1"/>
    </source>
</evidence>
<dbReference type="Proteomes" id="UP000092666">
    <property type="component" value="Unassembled WGS sequence"/>
</dbReference>
<keyword evidence="2" id="KW-0472">Membrane</keyword>
<keyword evidence="2" id="KW-1133">Transmembrane helix</keyword>
<organism evidence="3 4">
    <name type="scientific">Kwoniella heveanensis BCC8398</name>
    <dbReference type="NCBI Taxonomy" id="1296120"/>
    <lineage>
        <taxon>Eukaryota</taxon>
        <taxon>Fungi</taxon>
        <taxon>Dikarya</taxon>
        <taxon>Basidiomycota</taxon>
        <taxon>Agaricomycotina</taxon>
        <taxon>Tremellomycetes</taxon>
        <taxon>Tremellales</taxon>
        <taxon>Cryptococcaceae</taxon>
        <taxon>Kwoniella</taxon>
    </lineage>
</organism>
<dbReference type="OrthoDB" id="2553651at2759"/>
<keyword evidence="4" id="KW-1185">Reference proteome</keyword>
<feature type="transmembrane region" description="Helical" evidence="2">
    <location>
        <begin position="277"/>
        <end position="298"/>
    </location>
</feature>
<gene>
    <name evidence="3" type="ORF">I316_04760</name>
</gene>
<feature type="transmembrane region" description="Helical" evidence="2">
    <location>
        <begin position="191"/>
        <end position="211"/>
    </location>
</feature>
<evidence type="ECO:0000256" key="2">
    <source>
        <dbReference type="SAM" id="Phobius"/>
    </source>
</evidence>
<feature type="compositionally biased region" description="Basic and acidic residues" evidence="1">
    <location>
        <begin position="21"/>
        <end position="31"/>
    </location>
</feature>
<evidence type="ECO:0000313" key="4">
    <source>
        <dbReference type="Proteomes" id="UP000092666"/>
    </source>
</evidence>
<accession>A0A1B9GRN7</accession>
<protein>
    <recommendedName>
        <fullName evidence="5">Mitochondrial outer membrane protein OM14 C-terminal domain-containing protein</fullName>
    </recommendedName>
</protein>
<evidence type="ECO:0008006" key="5">
    <source>
        <dbReference type="Google" id="ProtNLM"/>
    </source>
</evidence>
<reference evidence="3 4" key="1">
    <citation type="submission" date="2013-07" db="EMBL/GenBank/DDBJ databases">
        <title>The Genome Sequence of Cryptococcus heveanensis BCC8398.</title>
        <authorList>
            <consortium name="The Broad Institute Genome Sequencing Platform"/>
            <person name="Cuomo C."/>
            <person name="Litvintseva A."/>
            <person name="Chen Y."/>
            <person name="Heitman J."/>
            <person name="Sun S."/>
            <person name="Springer D."/>
            <person name="Dromer F."/>
            <person name="Young S.K."/>
            <person name="Zeng Q."/>
            <person name="Gargeya S."/>
            <person name="Fitzgerald M."/>
            <person name="Abouelleil A."/>
            <person name="Alvarado L."/>
            <person name="Berlin A.M."/>
            <person name="Chapman S.B."/>
            <person name="Dewar J."/>
            <person name="Goldberg J."/>
            <person name="Griggs A."/>
            <person name="Gujja S."/>
            <person name="Hansen M."/>
            <person name="Howarth C."/>
            <person name="Imamovic A."/>
            <person name="Larimer J."/>
            <person name="McCowan C."/>
            <person name="Murphy C."/>
            <person name="Pearson M."/>
            <person name="Priest M."/>
            <person name="Roberts A."/>
            <person name="Saif S."/>
            <person name="Shea T."/>
            <person name="Sykes S."/>
            <person name="Wortman J."/>
            <person name="Nusbaum C."/>
            <person name="Birren B."/>
        </authorList>
    </citation>
    <scope>NUCLEOTIDE SEQUENCE [LARGE SCALE GENOMIC DNA]</scope>
    <source>
        <strain evidence="3 4">BCC8398</strain>
    </source>
</reference>
<proteinExistence type="predicted"/>
<reference evidence="4" key="2">
    <citation type="submission" date="2013-12" db="EMBL/GenBank/DDBJ databases">
        <title>Evolution of pathogenesis and genome organization in the Tremellales.</title>
        <authorList>
            <person name="Cuomo C."/>
            <person name="Litvintseva A."/>
            <person name="Heitman J."/>
            <person name="Chen Y."/>
            <person name="Sun S."/>
            <person name="Springer D."/>
            <person name="Dromer F."/>
            <person name="Young S."/>
            <person name="Zeng Q."/>
            <person name="Chapman S."/>
            <person name="Gujja S."/>
            <person name="Saif S."/>
            <person name="Birren B."/>
        </authorList>
    </citation>
    <scope>NUCLEOTIDE SEQUENCE [LARGE SCALE GENOMIC DNA]</scope>
    <source>
        <strain evidence="4">BCC8398</strain>
    </source>
</reference>
<feature type="region of interest" description="Disordered" evidence="1">
    <location>
        <begin position="1"/>
        <end position="164"/>
    </location>
</feature>
<feature type="compositionally biased region" description="Basic and acidic residues" evidence="1">
    <location>
        <begin position="104"/>
        <end position="164"/>
    </location>
</feature>
<evidence type="ECO:0000256" key="1">
    <source>
        <dbReference type="SAM" id="MobiDB-lite"/>
    </source>
</evidence>
<dbReference type="STRING" id="1296120.A0A1B9GRN7"/>